<dbReference type="PANTHER" id="PTHR34222:SF28">
    <property type="entry name" value="CCHC-TYPE DOMAIN-CONTAINING PROTEIN"/>
    <property type="match status" value="1"/>
</dbReference>
<dbReference type="EMBL" id="CP126651">
    <property type="protein sequence ID" value="WJZ85563.1"/>
    <property type="molecule type" value="Genomic_DNA"/>
</dbReference>
<organism evidence="2 3">
    <name type="scientific">Vitis vinifera</name>
    <name type="common">Grape</name>
    <dbReference type="NCBI Taxonomy" id="29760"/>
    <lineage>
        <taxon>Eukaryota</taxon>
        <taxon>Viridiplantae</taxon>
        <taxon>Streptophyta</taxon>
        <taxon>Embryophyta</taxon>
        <taxon>Tracheophyta</taxon>
        <taxon>Spermatophyta</taxon>
        <taxon>Magnoliopsida</taxon>
        <taxon>eudicotyledons</taxon>
        <taxon>Gunneridae</taxon>
        <taxon>Pentapetalae</taxon>
        <taxon>rosids</taxon>
        <taxon>Vitales</taxon>
        <taxon>Vitaceae</taxon>
        <taxon>Viteae</taxon>
        <taxon>Vitis</taxon>
    </lineage>
</organism>
<evidence type="ECO:0008006" key="4">
    <source>
        <dbReference type="Google" id="ProtNLM"/>
    </source>
</evidence>
<feature type="region of interest" description="Disordered" evidence="1">
    <location>
        <begin position="50"/>
        <end position="75"/>
    </location>
</feature>
<name>A0ABY9BRI5_VITVI</name>
<reference evidence="2 3" key="1">
    <citation type="journal article" date="2023" name="Hortic Res">
        <title>The complete reference genome for grapevine (Vitis vinifera L.) genetics and breeding.</title>
        <authorList>
            <person name="Shi X."/>
            <person name="Cao S."/>
            <person name="Wang X."/>
            <person name="Huang S."/>
            <person name="Wang Y."/>
            <person name="Liu Z."/>
            <person name="Liu W."/>
            <person name="Leng X."/>
            <person name="Peng Y."/>
            <person name="Wang N."/>
            <person name="Wang Y."/>
            <person name="Ma Z."/>
            <person name="Xu X."/>
            <person name="Zhang F."/>
            <person name="Xue H."/>
            <person name="Zhong H."/>
            <person name="Wang Y."/>
            <person name="Zhang K."/>
            <person name="Velt A."/>
            <person name="Avia K."/>
            <person name="Holtgrawe D."/>
            <person name="Grimplet J."/>
            <person name="Matus J.T."/>
            <person name="Ware D."/>
            <person name="Wu X."/>
            <person name="Wang H."/>
            <person name="Liu C."/>
            <person name="Fang Y."/>
            <person name="Rustenholz C."/>
            <person name="Cheng Z."/>
            <person name="Xiao H."/>
            <person name="Zhou Y."/>
        </authorList>
    </citation>
    <scope>NUCLEOTIDE SEQUENCE [LARGE SCALE GENOMIC DNA]</scope>
    <source>
        <strain evidence="3">cv. Pinot noir / PN40024</strain>
        <tissue evidence="2">Leaf</tissue>
    </source>
</reference>
<evidence type="ECO:0000256" key="1">
    <source>
        <dbReference type="SAM" id="MobiDB-lite"/>
    </source>
</evidence>
<evidence type="ECO:0000313" key="3">
    <source>
        <dbReference type="Proteomes" id="UP001227230"/>
    </source>
</evidence>
<protein>
    <recommendedName>
        <fullName evidence="4">GAG-pre-integrase domain-containing protein</fullName>
    </recommendedName>
</protein>
<gene>
    <name evidence="2" type="ORF">VitviT2T_005089</name>
</gene>
<accession>A0ABY9BRI5</accession>
<sequence>MNFVMKTGGQNSREEAKDRNVVCTNCKREGHDADTCFQLIGYPKWWGNRPRTNISGRGGGRKHGAHGGHDKGGIAQANAATTNDANKKGIVGLNDEQLATLMGMLSAHKTGTNKRLMGKQSQLPYIIDSGASNHMTSVYTCMREDRSTRKVIGAGEQCEGLYFLKGATSVHAFKMNGVASFELWHRRMGHPSSKVLGLIPEVDVTTDDLNVYRTHNWSAGIEVDCDEGELTNVDVSAKEGNLEDDVVE</sequence>
<proteinExistence type="predicted"/>
<dbReference type="PANTHER" id="PTHR34222">
    <property type="entry name" value="GAG_PRE-INTEGRS DOMAIN-CONTAINING PROTEIN"/>
    <property type="match status" value="1"/>
</dbReference>
<evidence type="ECO:0000313" key="2">
    <source>
        <dbReference type="EMBL" id="WJZ85563.1"/>
    </source>
</evidence>
<keyword evidence="3" id="KW-1185">Reference proteome</keyword>
<dbReference type="Proteomes" id="UP001227230">
    <property type="component" value="Chromosome 4"/>
</dbReference>